<organism evidence="8 9">
    <name type="scientific">Cytospora mali</name>
    <name type="common">Apple Valsa canker fungus</name>
    <name type="synonym">Valsa mali</name>
    <dbReference type="NCBI Taxonomy" id="578113"/>
    <lineage>
        <taxon>Eukaryota</taxon>
        <taxon>Fungi</taxon>
        <taxon>Dikarya</taxon>
        <taxon>Ascomycota</taxon>
        <taxon>Pezizomycotina</taxon>
        <taxon>Sordariomycetes</taxon>
        <taxon>Sordariomycetidae</taxon>
        <taxon>Diaporthales</taxon>
        <taxon>Cytosporaceae</taxon>
        <taxon>Cytospora</taxon>
    </lineage>
</organism>
<dbReference type="SMR" id="A0A194VTC0"/>
<feature type="domain" description="Major facilitator superfamily (MFS) profile" evidence="7">
    <location>
        <begin position="30"/>
        <end position="193"/>
    </location>
</feature>
<evidence type="ECO:0000256" key="3">
    <source>
        <dbReference type="ARBA" id="ARBA00022692"/>
    </source>
</evidence>
<dbReference type="SUPFAM" id="SSF103473">
    <property type="entry name" value="MFS general substrate transporter"/>
    <property type="match status" value="1"/>
</dbReference>
<dbReference type="GO" id="GO:0022857">
    <property type="term" value="F:transmembrane transporter activity"/>
    <property type="evidence" value="ECO:0007669"/>
    <property type="project" value="InterPro"/>
</dbReference>
<dbReference type="InterPro" id="IPR036259">
    <property type="entry name" value="MFS_trans_sf"/>
</dbReference>
<reference evidence="8" key="1">
    <citation type="submission" date="2014-12" db="EMBL/GenBank/DDBJ databases">
        <title>Genome Sequence of Valsa Canker Pathogens Uncovers a Specific Adaption of Colonization on Woody Bark.</title>
        <authorList>
            <person name="Yin Z."/>
            <person name="Liu H."/>
            <person name="Gao X."/>
            <person name="Li Z."/>
            <person name="Song N."/>
            <person name="Ke X."/>
            <person name="Dai Q."/>
            <person name="Wu Y."/>
            <person name="Sun Y."/>
            <person name="Xu J.-R."/>
            <person name="Kang Z.K."/>
            <person name="Wang L."/>
            <person name="Huang L."/>
        </authorList>
    </citation>
    <scope>NUCLEOTIDE SEQUENCE [LARGE SCALE GENOMIC DNA]</scope>
    <source>
        <strain evidence="8">03-8</strain>
    </source>
</reference>
<evidence type="ECO:0000259" key="7">
    <source>
        <dbReference type="PROSITE" id="PS50850"/>
    </source>
</evidence>
<dbReference type="EMBL" id="CM003100">
    <property type="protein sequence ID" value="KUI67449.1"/>
    <property type="molecule type" value="Genomic_DNA"/>
</dbReference>
<comment type="subcellular location">
    <subcellularLocation>
        <location evidence="1">Membrane</location>
        <topology evidence="1">Multi-pass membrane protein</topology>
    </subcellularLocation>
</comment>
<feature type="transmembrane region" description="Helical" evidence="6">
    <location>
        <begin position="29"/>
        <end position="49"/>
    </location>
</feature>
<dbReference type="PANTHER" id="PTHR23502">
    <property type="entry name" value="MAJOR FACILITATOR SUPERFAMILY"/>
    <property type="match status" value="1"/>
</dbReference>
<dbReference type="OrthoDB" id="440553at2759"/>
<feature type="transmembrane region" description="Helical" evidence="6">
    <location>
        <begin position="61"/>
        <end position="84"/>
    </location>
</feature>
<evidence type="ECO:0000256" key="5">
    <source>
        <dbReference type="ARBA" id="ARBA00023136"/>
    </source>
</evidence>
<keyword evidence="3 6" id="KW-0812">Transmembrane</keyword>
<dbReference type="PROSITE" id="PS50850">
    <property type="entry name" value="MFS"/>
    <property type="match status" value="1"/>
</dbReference>
<dbReference type="Gene3D" id="1.20.1720.10">
    <property type="entry name" value="Multidrug resistance protein D"/>
    <property type="match status" value="1"/>
</dbReference>
<evidence type="ECO:0000256" key="2">
    <source>
        <dbReference type="ARBA" id="ARBA00022448"/>
    </source>
</evidence>
<evidence type="ECO:0000256" key="4">
    <source>
        <dbReference type="ARBA" id="ARBA00022989"/>
    </source>
</evidence>
<dbReference type="Proteomes" id="UP000078559">
    <property type="component" value="Chromosome 3"/>
</dbReference>
<keyword evidence="2" id="KW-0813">Transport</keyword>
<sequence>MSDTKLKGEQSPDQSAPPFTVFSPAQKKAIAFQTAFSATFSGLSSFIYYPAIRPLAEDLEVSVAAINLTVSAYLIVAGIFPSIIGDISDQSGRRVASLLASTLYFSANLGIALQDSYAALVVLRCLQSAGSAGTIAISYGVIADITTPAERGSGKRLSSTAVKAQPHIMVMSKSTKGPGARTLMLALLSSLGQ</sequence>
<protein>
    <submittedName>
        <fullName evidence="8">Quinidine resistance protein 1</fullName>
    </submittedName>
</protein>
<dbReference type="Pfam" id="PF07690">
    <property type="entry name" value="MFS_1"/>
    <property type="match status" value="1"/>
</dbReference>
<keyword evidence="5 6" id="KW-0472">Membrane</keyword>
<evidence type="ECO:0000313" key="8">
    <source>
        <dbReference type="EMBL" id="KUI67449.1"/>
    </source>
</evidence>
<dbReference type="InterPro" id="IPR011701">
    <property type="entry name" value="MFS"/>
</dbReference>
<gene>
    <name evidence="8" type="ORF">VM1G_02903</name>
</gene>
<dbReference type="PANTHER" id="PTHR23502:SF51">
    <property type="entry name" value="QUINIDINE RESISTANCE PROTEIN 1-RELATED"/>
    <property type="match status" value="1"/>
</dbReference>
<proteinExistence type="predicted"/>
<name>A0A194VTC0_CYTMA</name>
<evidence type="ECO:0000256" key="1">
    <source>
        <dbReference type="ARBA" id="ARBA00004141"/>
    </source>
</evidence>
<keyword evidence="4 6" id="KW-1133">Transmembrane helix</keyword>
<dbReference type="InterPro" id="IPR020846">
    <property type="entry name" value="MFS_dom"/>
</dbReference>
<dbReference type="GO" id="GO:0005886">
    <property type="term" value="C:plasma membrane"/>
    <property type="evidence" value="ECO:0007669"/>
    <property type="project" value="TreeGrafter"/>
</dbReference>
<keyword evidence="9" id="KW-1185">Reference proteome</keyword>
<dbReference type="AlphaFoldDB" id="A0A194VTC0"/>
<evidence type="ECO:0000313" key="9">
    <source>
        <dbReference type="Proteomes" id="UP000078559"/>
    </source>
</evidence>
<accession>A0A194VTC0</accession>
<evidence type="ECO:0000256" key="6">
    <source>
        <dbReference type="SAM" id="Phobius"/>
    </source>
</evidence>